<evidence type="ECO:0008006" key="3">
    <source>
        <dbReference type="Google" id="ProtNLM"/>
    </source>
</evidence>
<keyword evidence="1" id="KW-0812">Transmembrane</keyword>
<name>A0A381PEX5_9ZZZZ</name>
<accession>A0A381PEX5</accession>
<dbReference type="InterPro" id="IPR003425">
    <property type="entry name" value="CCB3/YggT"/>
</dbReference>
<dbReference type="EMBL" id="UINC01000961">
    <property type="protein sequence ID" value="SUZ65546.1"/>
    <property type="molecule type" value="Genomic_DNA"/>
</dbReference>
<feature type="transmembrane region" description="Helical" evidence="1">
    <location>
        <begin position="6"/>
        <end position="29"/>
    </location>
</feature>
<reference evidence="2" key="1">
    <citation type="submission" date="2018-05" db="EMBL/GenBank/DDBJ databases">
        <authorList>
            <person name="Lanie J.A."/>
            <person name="Ng W.-L."/>
            <person name="Kazmierczak K.M."/>
            <person name="Andrzejewski T.M."/>
            <person name="Davidsen T.M."/>
            <person name="Wayne K.J."/>
            <person name="Tettelin H."/>
            <person name="Glass J.I."/>
            <person name="Rusch D."/>
            <person name="Podicherti R."/>
            <person name="Tsui H.-C.T."/>
            <person name="Winkler M.E."/>
        </authorList>
    </citation>
    <scope>NUCLEOTIDE SEQUENCE</scope>
</reference>
<dbReference type="GO" id="GO:0016020">
    <property type="term" value="C:membrane"/>
    <property type="evidence" value="ECO:0007669"/>
    <property type="project" value="InterPro"/>
</dbReference>
<protein>
    <recommendedName>
        <fullName evidence="3">YggT family protein</fullName>
    </recommendedName>
</protein>
<feature type="transmembrane region" description="Helical" evidence="1">
    <location>
        <begin position="65"/>
        <end position="88"/>
    </location>
</feature>
<dbReference type="Pfam" id="PF02325">
    <property type="entry name" value="CCB3_YggT"/>
    <property type="match status" value="2"/>
</dbReference>
<evidence type="ECO:0000256" key="1">
    <source>
        <dbReference type="SAM" id="Phobius"/>
    </source>
</evidence>
<feature type="transmembrane region" description="Helical" evidence="1">
    <location>
        <begin position="94"/>
        <end position="111"/>
    </location>
</feature>
<proteinExistence type="predicted"/>
<sequence>MSVLNSSAAFIFNTLGGLYLLAILLRFLLQIAKADFYNPVSQAVIRVTDPAVKLFRNFIPGYRGIDFSCLILALVVEAAAICVLILLYGGGIPGIRLVVTLAFFGIIYFTINIYYYAIIASIIMSFVMLFSGSVNPHPVLRLIWQLTEPVMAPVRKVVPTMGGLDFSPILIFFIIQLIQNALIRTFGITEQLAAVVIGI</sequence>
<organism evidence="2">
    <name type="scientific">marine metagenome</name>
    <dbReference type="NCBI Taxonomy" id="408172"/>
    <lineage>
        <taxon>unclassified sequences</taxon>
        <taxon>metagenomes</taxon>
        <taxon>ecological metagenomes</taxon>
    </lineage>
</organism>
<gene>
    <name evidence="2" type="ORF">METZ01_LOCUS18400</name>
</gene>
<keyword evidence="1" id="KW-1133">Transmembrane helix</keyword>
<dbReference type="PANTHER" id="PTHR33219">
    <property type="entry name" value="YLMG HOMOLOG PROTEIN 2, CHLOROPLASTIC"/>
    <property type="match status" value="1"/>
</dbReference>
<evidence type="ECO:0000313" key="2">
    <source>
        <dbReference type="EMBL" id="SUZ65546.1"/>
    </source>
</evidence>
<dbReference type="PANTHER" id="PTHR33219:SF14">
    <property type="entry name" value="PROTEIN COFACTOR ASSEMBLY OF COMPLEX C SUBUNIT B CCB3, CHLOROPLASTIC-RELATED"/>
    <property type="match status" value="1"/>
</dbReference>
<keyword evidence="1" id="KW-0472">Membrane</keyword>
<feature type="transmembrane region" description="Helical" evidence="1">
    <location>
        <begin position="157"/>
        <end position="178"/>
    </location>
</feature>
<dbReference type="AlphaFoldDB" id="A0A381PEX5"/>